<protein>
    <recommendedName>
        <fullName evidence="5">DUF3592 domain-containing protein</fullName>
    </recommendedName>
</protein>
<feature type="transmembrane region" description="Helical" evidence="2">
    <location>
        <begin position="429"/>
        <end position="450"/>
    </location>
</feature>
<accession>A0A640S946</accession>
<evidence type="ECO:0000256" key="1">
    <source>
        <dbReference type="SAM" id="MobiDB-lite"/>
    </source>
</evidence>
<feature type="transmembrane region" description="Helical" evidence="2">
    <location>
        <begin position="406"/>
        <end position="423"/>
    </location>
</feature>
<gene>
    <name evidence="3" type="ORF">Scani_38460</name>
</gene>
<feature type="compositionally biased region" description="Basic and acidic residues" evidence="1">
    <location>
        <begin position="278"/>
        <end position="291"/>
    </location>
</feature>
<dbReference type="Proteomes" id="UP000435837">
    <property type="component" value="Unassembled WGS sequence"/>
</dbReference>
<organism evidence="3 4">
    <name type="scientific">Streptomyces caniferus</name>
    <dbReference type="NCBI Taxonomy" id="285557"/>
    <lineage>
        <taxon>Bacteria</taxon>
        <taxon>Bacillati</taxon>
        <taxon>Actinomycetota</taxon>
        <taxon>Actinomycetes</taxon>
        <taxon>Kitasatosporales</taxon>
        <taxon>Streptomycetaceae</taxon>
        <taxon>Streptomyces</taxon>
    </lineage>
</organism>
<dbReference type="GeneID" id="96633370"/>
<name>A0A640S946_9ACTN</name>
<evidence type="ECO:0000256" key="2">
    <source>
        <dbReference type="SAM" id="Phobius"/>
    </source>
</evidence>
<evidence type="ECO:0000313" key="3">
    <source>
        <dbReference type="EMBL" id="GFE07578.1"/>
    </source>
</evidence>
<dbReference type="RefSeq" id="WP_159477420.1">
    <property type="nucleotide sequence ID" value="NZ_BAAATH010000066.1"/>
</dbReference>
<feature type="region of interest" description="Disordered" evidence="1">
    <location>
        <begin position="267"/>
        <end position="304"/>
    </location>
</feature>
<sequence length="476" mass="50798">MRERDLGTAAASALAWAGAAAFLLCLLVRKIAPFPRWDLLACLAFSAVAFLAWWLRATGRWHSRLGGLVPPAFGLKMGRRWWPPLRGMCIFLAVWGLFGPFFLLGISAGENTPRLTAITQHDHRYAPVTITQIHHKHRNQSKTGTTYTYAVTVEAPAPGEHSKALRLDGEAKSSSGNWSIGDRLSGLYAPDAPSLGIILTPRRHLASLLGGPASPGEMGMLALFEAIPLGMFLVLVRSGAKAGAEPMTPKTVLGDRPARRLRVDVAGGAAGQCVTSPDPRKASRSSHHENPEPASRLHPAVRLSSPDGTRDLFIDRCLDPQALTGALEGRSGWLYWAPAPEEPSDRSVAALLVLDDDRYVYGLTPPGSDAGLPQGESAALTGPDARPLRAVGPYALWQPAVHGPGMYGFGLGFLALCLIVAGVDYDGGPVLGMCFVTAVAGPAAGLMTILRRRMVFLRRLARETGGREEAGTVPQP</sequence>
<dbReference type="EMBL" id="BLIN01000005">
    <property type="protein sequence ID" value="GFE07578.1"/>
    <property type="molecule type" value="Genomic_DNA"/>
</dbReference>
<keyword evidence="2" id="KW-0472">Membrane</keyword>
<evidence type="ECO:0008006" key="5">
    <source>
        <dbReference type="Google" id="ProtNLM"/>
    </source>
</evidence>
<evidence type="ECO:0000313" key="4">
    <source>
        <dbReference type="Proteomes" id="UP000435837"/>
    </source>
</evidence>
<keyword evidence="2" id="KW-0812">Transmembrane</keyword>
<dbReference type="AlphaFoldDB" id="A0A640S946"/>
<dbReference type="OrthoDB" id="3986201at2"/>
<feature type="transmembrane region" description="Helical" evidence="2">
    <location>
        <begin position="85"/>
        <end position="106"/>
    </location>
</feature>
<feature type="transmembrane region" description="Helical" evidence="2">
    <location>
        <begin position="37"/>
        <end position="55"/>
    </location>
</feature>
<comment type="caution">
    <text evidence="3">The sequence shown here is derived from an EMBL/GenBank/DDBJ whole genome shotgun (WGS) entry which is preliminary data.</text>
</comment>
<proteinExistence type="predicted"/>
<keyword evidence="2" id="KW-1133">Transmembrane helix</keyword>
<reference evidence="3 4" key="1">
    <citation type="submission" date="2019-12" db="EMBL/GenBank/DDBJ databases">
        <title>Whole genome shotgun sequence of Streptomyces caniferus NBRC 15389.</title>
        <authorList>
            <person name="Ichikawa N."/>
            <person name="Kimura A."/>
            <person name="Kitahashi Y."/>
            <person name="Komaki H."/>
            <person name="Tamura T."/>
        </authorList>
    </citation>
    <scope>NUCLEOTIDE SEQUENCE [LARGE SCALE GENOMIC DNA]</scope>
    <source>
        <strain evidence="3 4">NBRC 15389</strain>
    </source>
</reference>